<accession>A0A6L3MJP6</accession>
<dbReference type="EMBL" id="VZOL01001506">
    <property type="protein sequence ID" value="KAB0630649.1"/>
    <property type="molecule type" value="Genomic_DNA"/>
</dbReference>
<gene>
    <name evidence="2" type="ORF">F7R13_36365</name>
</gene>
<name>A0A6L3MJP6_9BURK</name>
<comment type="caution">
    <text evidence="2">The sequence shown here is derived from an EMBL/GenBank/DDBJ whole genome shotgun (WGS) entry which is preliminary data.</text>
</comment>
<dbReference type="Proteomes" id="UP000473571">
    <property type="component" value="Unassembled WGS sequence"/>
</dbReference>
<evidence type="ECO:0000313" key="3">
    <source>
        <dbReference type="Proteomes" id="UP000473571"/>
    </source>
</evidence>
<evidence type="ECO:0000313" key="2">
    <source>
        <dbReference type="EMBL" id="KAB0630649.1"/>
    </source>
</evidence>
<reference evidence="2 3" key="1">
    <citation type="submission" date="2019-09" db="EMBL/GenBank/DDBJ databases">
        <title>Draft genome sequences of 48 bacterial type strains from the CCUG.</title>
        <authorList>
            <person name="Tunovic T."/>
            <person name="Pineiro-Iglesias B."/>
            <person name="Unosson C."/>
            <person name="Inganas E."/>
            <person name="Ohlen M."/>
            <person name="Cardew S."/>
            <person name="Jensie-Markopoulos S."/>
            <person name="Salva-Serra F."/>
            <person name="Jaen-Luchoro D."/>
            <person name="Karlsson R."/>
            <person name="Svensson-Stadler L."/>
            <person name="Chun J."/>
            <person name="Moore E."/>
        </authorList>
    </citation>
    <scope>NUCLEOTIDE SEQUENCE [LARGE SCALE GENOMIC DNA]</scope>
    <source>
        <strain evidence="2 3">CCUG 65687</strain>
    </source>
</reference>
<evidence type="ECO:0000256" key="1">
    <source>
        <dbReference type="SAM" id="MobiDB-lite"/>
    </source>
</evidence>
<dbReference type="AlphaFoldDB" id="A0A6L3MJP6"/>
<protein>
    <submittedName>
        <fullName evidence="2">Transcriptional regulator</fullName>
    </submittedName>
</protein>
<organism evidence="2 3">
    <name type="scientific">Burkholderia territorii</name>
    <dbReference type="NCBI Taxonomy" id="1503055"/>
    <lineage>
        <taxon>Bacteria</taxon>
        <taxon>Pseudomonadati</taxon>
        <taxon>Pseudomonadota</taxon>
        <taxon>Betaproteobacteria</taxon>
        <taxon>Burkholderiales</taxon>
        <taxon>Burkholderiaceae</taxon>
        <taxon>Burkholderia</taxon>
        <taxon>Burkholderia cepacia complex</taxon>
    </lineage>
</organism>
<feature type="compositionally biased region" description="Pro residues" evidence="1">
    <location>
        <begin position="1"/>
        <end position="13"/>
    </location>
</feature>
<sequence length="43" mass="4526">MSLPSPAPTPPLDATPARALGEFIRAHRERLSPQAVGLPPGPR</sequence>
<proteinExistence type="predicted"/>
<feature type="region of interest" description="Disordered" evidence="1">
    <location>
        <begin position="1"/>
        <end position="20"/>
    </location>
</feature>
<feature type="non-terminal residue" evidence="2">
    <location>
        <position position="43"/>
    </location>
</feature>